<evidence type="ECO:0008006" key="3">
    <source>
        <dbReference type="Google" id="ProtNLM"/>
    </source>
</evidence>
<dbReference type="AlphaFoldDB" id="A0AAD6VJG2"/>
<reference evidence="1" key="1">
    <citation type="submission" date="2023-03" db="EMBL/GenBank/DDBJ databases">
        <title>Massive genome expansion in bonnet fungi (Mycena s.s.) driven by repeated elements and novel gene families across ecological guilds.</title>
        <authorList>
            <consortium name="Lawrence Berkeley National Laboratory"/>
            <person name="Harder C.B."/>
            <person name="Miyauchi S."/>
            <person name="Viragh M."/>
            <person name="Kuo A."/>
            <person name="Thoen E."/>
            <person name="Andreopoulos B."/>
            <person name="Lu D."/>
            <person name="Skrede I."/>
            <person name="Drula E."/>
            <person name="Henrissat B."/>
            <person name="Morin E."/>
            <person name="Kohler A."/>
            <person name="Barry K."/>
            <person name="LaButti K."/>
            <person name="Morin E."/>
            <person name="Salamov A."/>
            <person name="Lipzen A."/>
            <person name="Mereny Z."/>
            <person name="Hegedus B."/>
            <person name="Baldrian P."/>
            <person name="Stursova M."/>
            <person name="Weitz H."/>
            <person name="Taylor A."/>
            <person name="Grigoriev I.V."/>
            <person name="Nagy L.G."/>
            <person name="Martin F."/>
            <person name="Kauserud H."/>
        </authorList>
    </citation>
    <scope>NUCLEOTIDE SEQUENCE</scope>
    <source>
        <strain evidence="1">9144</strain>
    </source>
</reference>
<organism evidence="1 2">
    <name type="scientific">Mycena pura</name>
    <dbReference type="NCBI Taxonomy" id="153505"/>
    <lineage>
        <taxon>Eukaryota</taxon>
        <taxon>Fungi</taxon>
        <taxon>Dikarya</taxon>
        <taxon>Basidiomycota</taxon>
        <taxon>Agaricomycotina</taxon>
        <taxon>Agaricomycetes</taxon>
        <taxon>Agaricomycetidae</taxon>
        <taxon>Agaricales</taxon>
        <taxon>Marasmiineae</taxon>
        <taxon>Mycenaceae</taxon>
        <taxon>Mycena</taxon>
    </lineage>
</organism>
<proteinExistence type="predicted"/>
<accession>A0AAD6VJG2</accession>
<dbReference type="Proteomes" id="UP001219525">
    <property type="component" value="Unassembled WGS sequence"/>
</dbReference>
<keyword evidence="2" id="KW-1185">Reference proteome</keyword>
<comment type="caution">
    <text evidence="1">The sequence shown here is derived from an EMBL/GenBank/DDBJ whole genome shotgun (WGS) entry which is preliminary data.</text>
</comment>
<protein>
    <recommendedName>
        <fullName evidence="3">G domain-containing protein</fullName>
    </recommendedName>
</protein>
<dbReference type="SUPFAM" id="SSF52540">
    <property type="entry name" value="P-loop containing nucleoside triphosphate hydrolases"/>
    <property type="match status" value="1"/>
</dbReference>
<name>A0AAD6VJG2_9AGAR</name>
<gene>
    <name evidence="1" type="ORF">GGX14DRAFT_359731</name>
</gene>
<evidence type="ECO:0000313" key="2">
    <source>
        <dbReference type="Proteomes" id="UP001219525"/>
    </source>
</evidence>
<evidence type="ECO:0000313" key="1">
    <source>
        <dbReference type="EMBL" id="KAJ7214896.1"/>
    </source>
</evidence>
<dbReference type="EMBL" id="JARJCW010000018">
    <property type="protein sequence ID" value="KAJ7214896.1"/>
    <property type="molecule type" value="Genomic_DNA"/>
</dbReference>
<dbReference type="Gene3D" id="3.40.50.300">
    <property type="entry name" value="P-loop containing nucleotide triphosphate hydrolases"/>
    <property type="match status" value="1"/>
</dbReference>
<sequence>MGDTIDLRSTLSHFNILVIGRANSGKTTLLKRVCNSVEDPEIFSPSGEKIDSSIVEGSAGRGLHDIDNQLIFKSNPQFIFHDSRGFESASVEEIENVKDFIAQRASSRHLSDQLHTIWYCMPTDTNRPMLDADKQFFNDHAAGQGKFTFLHIPVIAIFTKFDGLVTKAYSELKRGGATRQEAMTKRTEKALEMLTTNFVERFSSTAVRPTDWIHLSNMHEGGGNCNDLIEKTANALNNDALRLLFVSVQRNNIDLCTHYAVNNG</sequence>
<dbReference type="InterPro" id="IPR027417">
    <property type="entry name" value="P-loop_NTPase"/>
</dbReference>